<dbReference type="KEGG" id="ccj:UL81_08175"/>
<dbReference type="PATRIC" id="fig|161896.4.peg.1602"/>
<evidence type="ECO:0000313" key="1">
    <source>
        <dbReference type="EMBL" id="AKE39589.1"/>
    </source>
</evidence>
<dbReference type="OrthoDB" id="4413162at2"/>
<gene>
    <name evidence="1" type="ORF">UL81_08175</name>
</gene>
<organism evidence="1 2">
    <name type="scientific">Corynebacterium camporealensis</name>
    <dbReference type="NCBI Taxonomy" id="161896"/>
    <lineage>
        <taxon>Bacteria</taxon>
        <taxon>Bacillati</taxon>
        <taxon>Actinomycetota</taxon>
        <taxon>Actinomycetes</taxon>
        <taxon>Mycobacteriales</taxon>
        <taxon>Corynebacteriaceae</taxon>
        <taxon>Corynebacterium</taxon>
    </lineage>
</organism>
<accession>A0A0F6TBP2</accession>
<sequence>MPEPATFIAWERADMDAVRAVLSAHGPFERSGVYLQRNELVLETSWLGGEDFYGTAWRFGADDIPLFFKLARQGGLLITQDERILNCAFEPDEEWITVRSAEQLAEHLYPRA</sequence>
<evidence type="ECO:0000313" key="2">
    <source>
        <dbReference type="Proteomes" id="UP000033566"/>
    </source>
</evidence>
<protein>
    <submittedName>
        <fullName evidence="1">Uncharacterized protein</fullName>
    </submittedName>
</protein>
<proteinExistence type="predicted"/>
<keyword evidence="2" id="KW-1185">Reference proteome</keyword>
<dbReference type="HOGENOM" id="CLU_1977824_0_0_11"/>
<dbReference type="EMBL" id="CP011311">
    <property type="protein sequence ID" value="AKE39589.1"/>
    <property type="molecule type" value="Genomic_DNA"/>
</dbReference>
<dbReference type="AlphaFoldDB" id="A0A0F6TBP2"/>
<reference evidence="1 2" key="1">
    <citation type="journal article" date="2015" name="Genome Announc.">
        <title>Complete Genome Sequence of Corynebacterium camporealensis DSM 44610, Isolated from the Milk of a Manchega Sheep with Subclinical Mastitis.</title>
        <authorList>
            <person name="Ruckert C."/>
            <person name="Albersmeier A."/>
            <person name="Winkler A."/>
            <person name="Tauch A."/>
        </authorList>
    </citation>
    <scope>NUCLEOTIDE SEQUENCE [LARGE SCALE GENOMIC DNA]</scope>
    <source>
        <strain evidence="1 2">DSM 44610</strain>
    </source>
</reference>
<dbReference type="Proteomes" id="UP000033566">
    <property type="component" value="Chromosome"/>
</dbReference>
<dbReference type="RefSeq" id="WP_052097719.1">
    <property type="nucleotide sequence ID" value="NZ_CP011311.1"/>
</dbReference>
<name>A0A0F6TBP2_9CORY</name>